<sequence length="146" mass="17409">MFVPSIQFIAQLNIVDDRILPTGAYCRNLKFADIPKQHPKSNHPYSPDIAPSENLEAFKYWIQFADFYQLPYIQTFDSWDDLIVKLAQTNFQSVHDQMMTENLRRRTYLIKEWLKIIDQIEPNRTVPQNYKQAIKILWETEQLQST</sequence>
<accession>A0A815VW25</accession>
<dbReference type="OrthoDB" id="419709at2759"/>
<organism evidence="1 3">
    <name type="scientific">Didymodactylos carnosus</name>
    <dbReference type="NCBI Taxonomy" id="1234261"/>
    <lineage>
        <taxon>Eukaryota</taxon>
        <taxon>Metazoa</taxon>
        <taxon>Spiralia</taxon>
        <taxon>Gnathifera</taxon>
        <taxon>Rotifera</taxon>
        <taxon>Eurotatoria</taxon>
        <taxon>Bdelloidea</taxon>
        <taxon>Philodinida</taxon>
        <taxon>Philodinidae</taxon>
        <taxon>Didymodactylos</taxon>
    </lineage>
</organism>
<dbReference type="Proteomes" id="UP000681722">
    <property type="component" value="Unassembled WGS sequence"/>
</dbReference>
<comment type="caution">
    <text evidence="1">The sequence shown here is derived from an EMBL/GenBank/DDBJ whole genome shotgun (WGS) entry which is preliminary data.</text>
</comment>
<evidence type="ECO:0000313" key="2">
    <source>
        <dbReference type="EMBL" id="CAF4395346.1"/>
    </source>
</evidence>
<dbReference type="EMBL" id="CAJOBC010090873">
    <property type="protein sequence ID" value="CAF4395346.1"/>
    <property type="molecule type" value="Genomic_DNA"/>
</dbReference>
<keyword evidence="3" id="KW-1185">Reference proteome</keyword>
<evidence type="ECO:0000313" key="3">
    <source>
        <dbReference type="Proteomes" id="UP000663829"/>
    </source>
</evidence>
<proteinExistence type="predicted"/>
<name>A0A815VW25_9BILA</name>
<evidence type="ECO:0000313" key="1">
    <source>
        <dbReference type="EMBL" id="CAF1535618.1"/>
    </source>
</evidence>
<protein>
    <submittedName>
        <fullName evidence="1">Uncharacterized protein</fullName>
    </submittedName>
</protein>
<reference evidence="1" key="1">
    <citation type="submission" date="2021-02" db="EMBL/GenBank/DDBJ databases">
        <authorList>
            <person name="Nowell W R."/>
        </authorList>
    </citation>
    <scope>NUCLEOTIDE SEQUENCE</scope>
</reference>
<dbReference type="Proteomes" id="UP000663829">
    <property type="component" value="Unassembled WGS sequence"/>
</dbReference>
<dbReference type="EMBL" id="CAJNOQ010025271">
    <property type="protein sequence ID" value="CAF1535618.1"/>
    <property type="molecule type" value="Genomic_DNA"/>
</dbReference>
<gene>
    <name evidence="1" type="ORF">GPM918_LOCUS38316</name>
    <name evidence="2" type="ORF">SRO942_LOCUS39130</name>
</gene>
<dbReference type="AlphaFoldDB" id="A0A815VW25"/>